<accession>A0AC58IEM3</accession>
<dbReference type="Proteomes" id="UP000000437">
    <property type="component" value="Chromosome 22"/>
</dbReference>
<reference evidence="2" key="1">
    <citation type="submission" date="2025-08" db="UniProtKB">
        <authorList>
            <consortium name="RefSeq"/>
        </authorList>
    </citation>
    <scope>IDENTIFICATION</scope>
    <source>
        <strain evidence="2">Tuebingen</strain>
        <tissue evidence="2">Fibroblasts and whole tissue</tissue>
    </source>
</reference>
<evidence type="ECO:0000313" key="2">
    <source>
        <dbReference type="RefSeq" id="XP_073792677.1"/>
    </source>
</evidence>
<proteinExistence type="predicted"/>
<sequence>MNCEDQGMGRVVHSWARFAPAGHTALEEALRVFNPMSKDLTDTERQMASFLQELRKEGAKPVILRSKDVYGYTSCTTEPISSRISTTKVQRVQKPCKKRGGRKGLGKSKDVNYSMLTRAEKDILQNQPKILLTNLSVDRLRRNTASTRLDKHSVQAQQCLKLTNIKGLTGGHTARLQIHFGADSQSSFALGRPPDLSGIPHSPTENGSQISNVVALDNKRVLSCPFKVEDALIGDSAPVVCQNGFGLKDGSIYKKIQAVSGKPDVMASGLDNGSVRRLHFPSFNWSQSALTNGQDVSRLNDNGLECKVIKVDDSVTDEELRRKAQKILQVNLSPVIQIHPLVDSV</sequence>
<protein>
    <submittedName>
        <fullName evidence="2">Uncharacterized protein isoform X1</fullName>
    </submittedName>
</protein>
<evidence type="ECO:0000313" key="1">
    <source>
        <dbReference type="Proteomes" id="UP000000437"/>
    </source>
</evidence>
<keyword evidence="1" id="KW-1185">Reference proteome</keyword>
<gene>
    <name evidence="2" type="primary">ccdc71</name>
    <name evidence="2" type="synonym">fi38h02</name>
    <name evidence="2" type="synonym">si:dkeyp-87e7.4</name>
    <name evidence="2" type="synonym">wu:fi38h02</name>
    <name evidence="2" type="synonym">wu:fi39b10</name>
</gene>
<dbReference type="RefSeq" id="XP_073792677.1">
    <property type="nucleotide sequence ID" value="XM_073936576.1"/>
</dbReference>
<organism evidence="1 2">
    <name type="scientific">Danio rerio</name>
    <name type="common">Zebrafish</name>
    <name type="synonym">Brachydanio rerio</name>
    <dbReference type="NCBI Taxonomy" id="7955"/>
    <lineage>
        <taxon>Eukaryota</taxon>
        <taxon>Metazoa</taxon>
        <taxon>Chordata</taxon>
        <taxon>Craniata</taxon>
        <taxon>Vertebrata</taxon>
        <taxon>Euteleostomi</taxon>
        <taxon>Actinopterygii</taxon>
        <taxon>Neopterygii</taxon>
        <taxon>Teleostei</taxon>
        <taxon>Ostariophysi</taxon>
        <taxon>Cypriniformes</taxon>
        <taxon>Danionidae</taxon>
        <taxon>Danioninae</taxon>
        <taxon>Danio</taxon>
    </lineage>
</organism>
<name>A0AC58IEM3_DANRE</name>